<protein>
    <submittedName>
        <fullName evidence="2">Alpha-protein kinase 1 isoform X1</fullName>
    </submittedName>
</protein>
<keyword evidence="2" id="KW-0418">Kinase</keyword>
<evidence type="ECO:0000313" key="1">
    <source>
        <dbReference type="Proteomes" id="UP000000437"/>
    </source>
</evidence>
<sequence length="1545" mass="171939">MSIEQVSLLLQECVRCAQSDKTEPTELLLLHRGQFPDDLNALLQDAADRKWPFVEEKWQYKQSVSSEDKINSSELIRAHLQDLLLFLRDCIAADDPGLAAAVLFLLDRLLYWMDGSEGLLKVAKALHKRYPDVPIAPQVIIRQARVYLNTGKLRKAEFILSSLIKNNASTGCWSYQKASDQTLVQAVCLQVRGQVLQTLGLWLESAELLWASVIGFYTLPQPDKKGIGTSLGLLANILTSMNERDFTALQNKPHIKLSFLGETRHRLLSAAQAAKMAVVLSQYGSLYVLTNVVARGICLLSYSFSRKCPTSDQHKYMALAKEAFEIGLLTKTAADAVTSKLELHTFLKAAYSLTATHRWMSGPSDNVITATGVCRQALTLFVHYCNTSDSSLCAVIMEKIQQIKTLLNVNPFHNSDPHSFIPDSYRSMQIKPVLFTPDDFEKTLDVFEKHHKTVCEALTNDTRVTSSTHAQCITAFQTNTEVLTTEVSTCRHSHADSIKQTRSNSKKVGQNSHNTCSSGSYEPLDDCSDGGRAANIVDPRNQSNTSNAFRYNKGNQSQPQPMHSEAGTSESRRRNYWKYQGARTSSSSYSNSSSWEIVSGRSQSSIETEEDAGDPLHNINRDTQFDEPNSVRPNKGIQNQSQPMQEPATAEDIEDETQNTSRTQRIDVPKKLEVRTLSSSFGSRTSWEHLSGQSQSSIETEDDIVDPSLNANKVDADAESGVSNILRHNKGIQSQFQPINEPATTEDVEDETPNTSSTQPRGGYIRHNKRIQRQSQTMKEPILTEEVEDEPSNTSSTHQNDTKNLGARVSLSSCSSSSSWNCVLGQSQSSIETEEDAIDPSQNINKINPSAEGGGSNSLRHNKGIQSQSQPMKGPILTEDEQPHTSDNADSSQNVSKINAKSIGDSNAIRLNKGIQSLPIADDMSRTQCIDVRKKREPRSFSSSVGSRSSWEHLSGQSQSSIETEDDIADPSENVNITNPSAKTGDSNTVRHNKAAQSPSQPMNEPIFTEDIEDELPNTSDPTLNINKINPSGKIGDSNTIRHNKRIRIQSQPMKEHILTEDVEDETPNTSTAQQKDIRNNLGPRTSSSSFSSHFSWECVKGQSQSSIETEDDAIGINPNHSEMNNDANLGRSPSFSLCNSSELQASFQKLPKSPIADAECLELMRKKERREESDKAFPLKVSDNIRKSQNTTSDSFEELGFEDLSLLNNHQKTRSSIKPSSTGGDAPPCTSCFENCIMGSEVLTELDYRSLLAGVCHRCLVERLPNKPLKPLEKGQQQKAYDAVVLKYSKASDEWMGCETSVYIGEPMGAQGQQRRAIQLQYLHQEQLLSSYVGKEYLKEKGLHAHLDDVERQMTAQYYVNEFNKCLYDNNVTTQIFFIPSEVLLVMENKRIVTCLSAEPYMSGTFVKLTNNTNKTQMKYDATKYGIAFGHFTYEFSNHQEVVVDLQGWITANGKGLTYLTDPQIHSLIRLKSSRSQQTGINNFIRHQHGEQCNEICRAAGRETWSLQRVLGLPPGPLLAGHAWNTSLCRRPGGIRNRCQSHLS</sequence>
<keyword evidence="1" id="KW-1185">Reference proteome</keyword>
<dbReference type="Proteomes" id="UP000000437">
    <property type="component" value="Chromosome 7"/>
</dbReference>
<keyword evidence="2" id="KW-0808">Transferase</keyword>
<accession>A0AC58G2D1</accession>
<gene>
    <name evidence="2" type="primary">alpk1</name>
</gene>
<dbReference type="RefSeq" id="XP_073763896.1">
    <property type="nucleotide sequence ID" value="XM_073907795.1"/>
</dbReference>
<organism evidence="1 2">
    <name type="scientific">Danio rerio</name>
    <name type="common">Zebrafish</name>
    <name type="synonym">Brachydanio rerio</name>
    <dbReference type="NCBI Taxonomy" id="7955"/>
    <lineage>
        <taxon>Eukaryota</taxon>
        <taxon>Metazoa</taxon>
        <taxon>Chordata</taxon>
        <taxon>Craniata</taxon>
        <taxon>Vertebrata</taxon>
        <taxon>Euteleostomi</taxon>
        <taxon>Actinopterygii</taxon>
        <taxon>Neopterygii</taxon>
        <taxon>Teleostei</taxon>
        <taxon>Ostariophysi</taxon>
        <taxon>Cypriniformes</taxon>
        <taxon>Danionidae</taxon>
        <taxon>Danioninae</taxon>
        <taxon>Danio</taxon>
    </lineage>
</organism>
<evidence type="ECO:0000313" key="2">
    <source>
        <dbReference type="RefSeq" id="XP_073763896.1"/>
    </source>
</evidence>
<name>A0AC58G2D1_DANRE</name>
<proteinExistence type="predicted"/>
<reference evidence="2" key="1">
    <citation type="submission" date="2025-08" db="UniProtKB">
        <authorList>
            <consortium name="RefSeq"/>
        </authorList>
    </citation>
    <scope>IDENTIFICATION</scope>
    <source>
        <strain evidence="2">Tuebingen</strain>
        <tissue evidence="2">Fibroblasts and whole tissue</tissue>
    </source>
</reference>